<dbReference type="Gene3D" id="3.90.1200.10">
    <property type="match status" value="1"/>
</dbReference>
<dbReference type="GO" id="GO:0016301">
    <property type="term" value="F:kinase activity"/>
    <property type="evidence" value="ECO:0007669"/>
    <property type="project" value="UniProtKB-UniRule"/>
</dbReference>
<dbReference type="STRING" id="1400863.BN873_350066"/>
<evidence type="ECO:0000256" key="5">
    <source>
        <dbReference type="ARBA" id="ARBA00022840"/>
    </source>
</evidence>
<evidence type="ECO:0000313" key="8">
    <source>
        <dbReference type="Proteomes" id="UP000035760"/>
    </source>
</evidence>
<evidence type="ECO:0000256" key="2">
    <source>
        <dbReference type="ARBA" id="ARBA00022679"/>
    </source>
</evidence>
<dbReference type="PANTHER" id="PTHR12149:SF8">
    <property type="entry name" value="PROTEIN-RIBULOSAMINE 3-KINASE"/>
    <property type="match status" value="1"/>
</dbReference>
<accession>W6MA92</accession>
<dbReference type="Gene3D" id="3.30.200.20">
    <property type="entry name" value="Phosphorylase Kinase, domain 1"/>
    <property type="match status" value="1"/>
</dbReference>
<dbReference type="FunFam" id="3.30.200.20:FF:000264">
    <property type="entry name" value="Protein-ribulosamine 3-kinase, chloroplastic"/>
    <property type="match status" value="1"/>
</dbReference>
<dbReference type="InterPro" id="IPR016477">
    <property type="entry name" value="Fructo-/Ketosamine-3-kinase"/>
</dbReference>
<keyword evidence="3" id="KW-0547">Nucleotide-binding</keyword>
<keyword evidence="4 6" id="KW-0418">Kinase</keyword>
<dbReference type="Pfam" id="PF03881">
    <property type="entry name" value="Fructosamin_kin"/>
    <property type="match status" value="1"/>
</dbReference>
<dbReference type="GO" id="GO:0005524">
    <property type="term" value="F:ATP binding"/>
    <property type="evidence" value="ECO:0007669"/>
    <property type="project" value="UniProtKB-KW"/>
</dbReference>
<dbReference type="RefSeq" id="WP_048673326.1">
    <property type="nucleotide sequence ID" value="NZ_CBTJ020000042.1"/>
</dbReference>
<reference evidence="7" key="1">
    <citation type="submission" date="2013-07" db="EMBL/GenBank/DDBJ databases">
        <authorList>
            <person name="McIlroy S."/>
        </authorList>
    </citation>
    <scope>NUCLEOTIDE SEQUENCE [LARGE SCALE GENOMIC DNA]</scope>
    <source>
        <strain evidence="7">Run_A_D11</strain>
    </source>
</reference>
<organism evidence="7 8">
    <name type="scientific">Candidatus Competibacter denitrificans Run_A_D11</name>
    <dbReference type="NCBI Taxonomy" id="1400863"/>
    <lineage>
        <taxon>Bacteria</taxon>
        <taxon>Pseudomonadati</taxon>
        <taxon>Pseudomonadota</taxon>
        <taxon>Gammaproteobacteria</taxon>
        <taxon>Candidatus Competibacteraceae</taxon>
        <taxon>Candidatus Competibacter</taxon>
    </lineage>
</organism>
<dbReference type="InterPro" id="IPR011009">
    <property type="entry name" value="Kinase-like_dom_sf"/>
</dbReference>
<proteinExistence type="inferred from homology"/>
<evidence type="ECO:0000256" key="4">
    <source>
        <dbReference type="ARBA" id="ARBA00022777"/>
    </source>
</evidence>
<comment type="caution">
    <text evidence="7">The sequence shown here is derived from an EMBL/GenBank/DDBJ whole genome shotgun (WGS) entry which is preliminary data.</text>
</comment>
<dbReference type="AlphaFoldDB" id="W6MA92"/>
<dbReference type="SUPFAM" id="SSF56112">
    <property type="entry name" value="Protein kinase-like (PK-like)"/>
    <property type="match status" value="1"/>
</dbReference>
<evidence type="ECO:0000256" key="3">
    <source>
        <dbReference type="ARBA" id="ARBA00022741"/>
    </source>
</evidence>
<protein>
    <submittedName>
        <fullName evidence="7">Phosphotransferase:kinase</fullName>
    </submittedName>
</protein>
<dbReference type="PANTHER" id="PTHR12149">
    <property type="entry name" value="FRUCTOSAMINE 3 KINASE-RELATED PROTEIN"/>
    <property type="match status" value="1"/>
</dbReference>
<evidence type="ECO:0000256" key="1">
    <source>
        <dbReference type="ARBA" id="ARBA00009460"/>
    </source>
</evidence>
<evidence type="ECO:0000256" key="6">
    <source>
        <dbReference type="PIRNR" id="PIRNR006221"/>
    </source>
</evidence>
<keyword evidence="5" id="KW-0067">ATP-binding</keyword>
<dbReference type="GO" id="GO:0005737">
    <property type="term" value="C:cytoplasm"/>
    <property type="evidence" value="ECO:0007669"/>
    <property type="project" value="UniProtKB-ARBA"/>
</dbReference>
<evidence type="ECO:0000313" key="7">
    <source>
        <dbReference type="EMBL" id="CDI02810.1"/>
    </source>
</evidence>
<keyword evidence="8" id="KW-1185">Reference proteome</keyword>
<sequence>MSDFWGVIEQHIRATTGEPLQIGRHQPLGGGCINQAWRASDGKRDYFVKVNAAAGALSMFAAEAAGLAELAETATVRVPKPICHGSAEGPAYLVLEYLPLQGGDALAMETLGRQLAALHQQRRPYFGWHRDNTIGSTPQPNGRHEQWITFWRERRLGFQLQLAATNGHGGALQRAGEQLSARLAGLFVGYQPSPVLLHGDLWGGNVGCTAGGEPVMFDPAVYYGDHETDLAMTELFGGFSERFYAAYREALPMDCGYPGRRTLYNLYHILNHLNLFGASYRHQAEAMLTQLLAELG</sequence>
<dbReference type="PIRSF" id="PIRSF006221">
    <property type="entry name" value="Ketosamine-3-kinase"/>
    <property type="match status" value="1"/>
</dbReference>
<dbReference type="Proteomes" id="UP000035760">
    <property type="component" value="Unassembled WGS sequence"/>
</dbReference>
<dbReference type="OrthoDB" id="5291879at2"/>
<comment type="similarity">
    <text evidence="1 6">Belongs to the fructosamine kinase family.</text>
</comment>
<gene>
    <name evidence="7" type="primary">aph</name>
    <name evidence="7" type="ORF">BN873_350066</name>
</gene>
<keyword evidence="2 6" id="KW-0808">Transferase</keyword>
<dbReference type="EMBL" id="CBTJ020000042">
    <property type="protein sequence ID" value="CDI02810.1"/>
    <property type="molecule type" value="Genomic_DNA"/>
</dbReference>
<reference evidence="7" key="2">
    <citation type="submission" date="2014-03" db="EMBL/GenBank/DDBJ databases">
        <title>Candidatus Competibacter-lineage genomes retrieved from metagenomes reveal functional metabolic diversity.</title>
        <authorList>
            <person name="McIlroy S.J."/>
            <person name="Albertsen M."/>
            <person name="Andresen E.K."/>
            <person name="Saunders A.M."/>
            <person name="Kristiansen R."/>
            <person name="Stokholm-Bjerregaard M."/>
            <person name="Nielsen K.L."/>
            <person name="Nielsen P.H."/>
        </authorList>
    </citation>
    <scope>NUCLEOTIDE SEQUENCE</scope>
    <source>
        <strain evidence="7">Run_A_D11</strain>
    </source>
</reference>
<name>W6MA92_9GAMM</name>